<feature type="transmembrane region" description="Helical" evidence="6">
    <location>
        <begin position="307"/>
        <end position="327"/>
    </location>
</feature>
<feature type="transmembrane region" description="Helical" evidence="6">
    <location>
        <begin position="233"/>
        <end position="250"/>
    </location>
</feature>
<keyword evidence="9" id="KW-1185">Reference proteome</keyword>
<keyword evidence="4 6" id="KW-1133">Transmembrane helix</keyword>
<feature type="transmembrane region" description="Helical" evidence="6">
    <location>
        <begin position="265"/>
        <end position="286"/>
    </location>
</feature>
<evidence type="ECO:0000313" key="9">
    <source>
        <dbReference type="Proteomes" id="UP000821853"/>
    </source>
</evidence>
<name>A0A9J6H1T3_HAELO</name>
<dbReference type="VEuPathDB" id="VectorBase:HLOH_047149"/>
<organism evidence="8 9">
    <name type="scientific">Haemaphysalis longicornis</name>
    <name type="common">Bush tick</name>
    <dbReference type="NCBI Taxonomy" id="44386"/>
    <lineage>
        <taxon>Eukaryota</taxon>
        <taxon>Metazoa</taxon>
        <taxon>Ecdysozoa</taxon>
        <taxon>Arthropoda</taxon>
        <taxon>Chelicerata</taxon>
        <taxon>Arachnida</taxon>
        <taxon>Acari</taxon>
        <taxon>Parasitiformes</taxon>
        <taxon>Ixodida</taxon>
        <taxon>Ixodoidea</taxon>
        <taxon>Ixodidae</taxon>
        <taxon>Haemaphysalinae</taxon>
        <taxon>Haemaphysalis</taxon>
    </lineage>
</organism>
<accession>A0A9J6H1T3</accession>
<feature type="domain" description="Major facilitator superfamily associated" evidence="7">
    <location>
        <begin position="12"/>
        <end position="394"/>
    </location>
</feature>
<keyword evidence="5 6" id="KW-0472">Membrane</keyword>
<dbReference type="Proteomes" id="UP000821853">
    <property type="component" value="Chromosome 9"/>
</dbReference>
<dbReference type="OrthoDB" id="7531894at2759"/>
<dbReference type="EMBL" id="JABSTR010000011">
    <property type="protein sequence ID" value="KAH9380992.1"/>
    <property type="molecule type" value="Genomic_DNA"/>
</dbReference>
<evidence type="ECO:0000313" key="8">
    <source>
        <dbReference type="EMBL" id="KAH9380992.1"/>
    </source>
</evidence>
<protein>
    <recommendedName>
        <fullName evidence="7">Major facilitator superfamily associated domain-containing protein</fullName>
    </recommendedName>
</protein>
<proteinExistence type="inferred from homology"/>
<evidence type="ECO:0000256" key="1">
    <source>
        <dbReference type="ARBA" id="ARBA00004141"/>
    </source>
</evidence>
<dbReference type="InterPro" id="IPR024989">
    <property type="entry name" value="MFS_assoc_dom"/>
</dbReference>
<feature type="transmembrane region" description="Helical" evidence="6">
    <location>
        <begin position="36"/>
        <end position="59"/>
    </location>
</feature>
<dbReference type="PANTHER" id="PTHR16172:SF30">
    <property type="entry name" value="SUGAR BABY, ISOFORM C"/>
    <property type="match status" value="1"/>
</dbReference>
<evidence type="ECO:0000256" key="3">
    <source>
        <dbReference type="ARBA" id="ARBA00022692"/>
    </source>
</evidence>
<dbReference type="SUPFAM" id="SSF103473">
    <property type="entry name" value="MFS general substrate transporter"/>
    <property type="match status" value="1"/>
</dbReference>
<evidence type="ECO:0000256" key="2">
    <source>
        <dbReference type="ARBA" id="ARBA00005241"/>
    </source>
</evidence>
<keyword evidence="3 6" id="KW-0812">Transmembrane</keyword>
<evidence type="ECO:0000256" key="5">
    <source>
        <dbReference type="ARBA" id="ARBA00023136"/>
    </source>
</evidence>
<dbReference type="InterPro" id="IPR051717">
    <property type="entry name" value="MFS_MFSD6"/>
</dbReference>
<evidence type="ECO:0000256" key="4">
    <source>
        <dbReference type="ARBA" id="ARBA00022989"/>
    </source>
</evidence>
<sequence length="423" mass="46196">MCQGGQELTLLFYFSLPSGEGGVFPYLAVVGRQNGIGPATMAVLFAIMPLTAVVFKPICGCIIDRTRNVTAVILVLQVVCALFFGVAFFSPSAKSEGATLKGHLECSQGQFGVNETVGLERCAASDSLSCTLVAKQHVWDDLGVLFTSETDILLLKNASEACTYLRGSDSLETFPSELKCSCEAELYRNLNFWMYSVSAVLAFAFATTLTNVGDAAVSNALGSDIAAFGRQRLFGTLSYGMTSPLVGYLVDRASDEKYIDYRPGFYVFAVAMFLDVILILSVPRMRTAEVSVNFFKDIGSLLSSPEILLFTLFTFLVGSMMGFLNSFETWFLEDLGTPKYIIGLTKTVQCFGAEPLLFFLSTYILKRIGYFYSYSAAFVLFACKALGYSFPAQHLGLAGRERCWGSRVPSCLRSDGCVREEQG</sequence>
<dbReference type="GO" id="GO:0016020">
    <property type="term" value="C:membrane"/>
    <property type="evidence" value="ECO:0007669"/>
    <property type="project" value="UniProtKB-SubCell"/>
</dbReference>
<comment type="caution">
    <text evidence="8">The sequence shown here is derived from an EMBL/GenBank/DDBJ whole genome shotgun (WGS) entry which is preliminary data.</text>
</comment>
<dbReference type="PANTHER" id="PTHR16172">
    <property type="entry name" value="MAJOR FACILITATOR SUPERFAMILY DOMAIN-CONTAINING PROTEIN 6-LIKE"/>
    <property type="match status" value="1"/>
</dbReference>
<dbReference type="Pfam" id="PF12832">
    <property type="entry name" value="MFS_1_like"/>
    <property type="match status" value="1"/>
</dbReference>
<evidence type="ECO:0000259" key="7">
    <source>
        <dbReference type="Pfam" id="PF12832"/>
    </source>
</evidence>
<evidence type="ECO:0000256" key="6">
    <source>
        <dbReference type="SAM" id="Phobius"/>
    </source>
</evidence>
<feature type="transmembrane region" description="Helical" evidence="6">
    <location>
        <begin position="192"/>
        <end position="212"/>
    </location>
</feature>
<dbReference type="Gene3D" id="1.20.1250.20">
    <property type="entry name" value="MFS general substrate transporter like domains"/>
    <property type="match status" value="3"/>
</dbReference>
<dbReference type="OMA" id="FWHLREL"/>
<gene>
    <name evidence="8" type="ORF">HPB48_008206</name>
</gene>
<dbReference type="AlphaFoldDB" id="A0A9J6H1T3"/>
<feature type="transmembrane region" description="Helical" evidence="6">
    <location>
        <begin position="339"/>
        <end position="359"/>
    </location>
</feature>
<feature type="transmembrane region" description="Helical" evidence="6">
    <location>
        <begin position="371"/>
        <end position="390"/>
    </location>
</feature>
<comment type="subcellular location">
    <subcellularLocation>
        <location evidence="1">Membrane</location>
        <topology evidence="1">Multi-pass membrane protein</topology>
    </subcellularLocation>
</comment>
<comment type="similarity">
    <text evidence="2">Belongs to the major facilitator superfamily. MFSD6 family.</text>
</comment>
<reference evidence="8 9" key="1">
    <citation type="journal article" date="2020" name="Cell">
        <title>Large-Scale Comparative Analyses of Tick Genomes Elucidate Their Genetic Diversity and Vector Capacities.</title>
        <authorList>
            <consortium name="Tick Genome and Microbiome Consortium (TIGMIC)"/>
            <person name="Jia N."/>
            <person name="Wang J."/>
            <person name="Shi W."/>
            <person name="Du L."/>
            <person name="Sun Y."/>
            <person name="Zhan W."/>
            <person name="Jiang J.F."/>
            <person name="Wang Q."/>
            <person name="Zhang B."/>
            <person name="Ji P."/>
            <person name="Bell-Sakyi L."/>
            <person name="Cui X.M."/>
            <person name="Yuan T.T."/>
            <person name="Jiang B.G."/>
            <person name="Yang W.F."/>
            <person name="Lam T.T."/>
            <person name="Chang Q.C."/>
            <person name="Ding S.J."/>
            <person name="Wang X.J."/>
            <person name="Zhu J.G."/>
            <person name="Ruan X.D."/>
            <person name="Zhao L."/>
            <person name="Wei J.T."/>
            <person name="Ye R.Z."/>
            <person name="Que T.C."/>
            <person name="Du C.H."/>
            <person name="Zhou Y.H."/>
            <person name="Cheng J.X."/>
            <person name="Dai P.F."/>
            <person name="Guo W.B."/>
            <person name="Han X.H."/>
            <person name="Huang E.J."/>
            <person name="Li L.F."/>
            <person name="Wei W."/>
            <person name="Gao Y.C."/>
            <person name="Liu J.Z."/>
            <person name="Shao H.Z."/>
            <person name="Wang X."/>
            <person name="Wang C.C."/>
            <person name="Yang T.C."/>
            <person name="Huo Q.B."/>
            <person name="Li W."/>
            <person name="Chen H.Y."/>
            <person name="Chen S.E."/>
            <person name="Zhou L.G."/>
            <person name="Ni X.B."/>
            <person name="Tian J.H."/>
            <person name="Sheng Y."/>
            <person name="Liu T."/>
            <person name="Pan Y.S."/>
            <person name="Xia L.Y."/>
            <person name="Li J."/>
            <person name="Zhao F."/>
            <person name="Cao W.C."/>
        </authorList>
    </citation>
    <scope>NUCLEOTIDE SEQUENCE [LARGE SCALE GENOMIC DNA]</scope>
    <source>
        <strain evidence="8">HaeL-2018</strain>
    </source>
</reference>
<dbReference type="InterPro" id="IPR036259">
    <property type="entry name" value="MFS_trans_sf"/>
</dbReference>
<feature type="transmembrane region" description="Helical" evidence="6">
    <location>
        <begin position="71"/>
        <end position="90"/>
    </location>
</feature>